<evidence type="ECO:0000259" key="7">
    <source>
        <dbReference type="PROSITE" id="PS50048"/>
    </source>
</evidence>
<evidence type="ECO:0000256" key="3">
    <source>
        <dbReference type="ARBA" id="ARBA00023015"/>
    </source>
</evidence>
<comment type="subcellular location">
    <subcellularLocation>
        <location evidence="1">Nucleus</location>
    </subcellularLocation>
</comment>
<feature type="domain" description="Zn(2)-C6 fungal-type" evidence="7">
    <location>
        <begin position="81"/>
        <end position="128"/>
    </location>
</feature>
<feature type="compositionally biased region" description="Polar residues" evidence="6">
    <location>
        <begin position="18"/>
        <end position="39"/>
    </location>
</feature>
<dbReference type="AlphaFoldDB" id="R9NX78"/>
<feature type="region of interest" description="Disordered" evidence="6">
    <location>
        <begin position="140"/>
        <end position="173"/>
    </location>
</feature>
<dbReference type="GO" id="GO:0000981">
    <property type="term" value="F:DNA-binding transcription factor activity, RNA polymerase II-specific"/>
    <property type="evidence" value="ECO:0007669"/>
    <property type="project" value="InterPro"/>
</dbReference>
<accession>R9NX78</accession>
<evidence type="ECO:0000256" key="5">
    <source>
        <dbReference type="ARBA" id="ARBA00023242"/>
    </source>
</evidence>
<dbReference type="PANTHER" id="PTHR47338">
    <property type="entry name" value="ZN(II)2CYS6 TRANSCRIPTION FACTOR (EUROFUNG)-RELATED"/>
    <property type="match status" value="1"/>
</dbReference>
<dbReference type="InterPro" id="IPR050815">
    <property type="entry name" value="TF_fung"/>
</dbReference>
<feature type="region of interest" description="Disordered" evidence="6">
    <location>
        <begin position="1"/>
        <end position="74"/>
    </location>
</feature>
<feature type="region of interest" description="Disordered" evidence="6">
    <location>
        <begin position="584"/>
        <end position="607"/>
    </location>
</feature>
<feature type="region of interest" description="Disordered" evidence="6">
    <location>
        <begin position="191"/>
        <end position="302"/>
    </location>
</feature>
<dbReference type="OrthoDB" id="39175at2759"/>
<evidence type="ECO:0000313" key="9">
    <source>
        <dbReference type="Proteomes" id="UP000014071"/>
    </source>
</evidence>
<dbReference type="SUPFAM" id="SSF57701">
    <property type="entry name" value="Zn2/Cys6 DNA-binding domain"/>
    <property type="match status" value="1"/>
</dbReference>
<keyword evidence="3" id="KW-0805">Transcription regulation</keyword>
<evidence type="ECO:0000313" key="8">
    <source>
        <dbReference type="EMBL" id="GAC93137.1"/>
    </source>
</evidence>
<dbReference type="RefSeq" id="XP_012186724.1">
    <property type="nucleotide sequence ID" value="XM_012331334.1"/>
</dbReference>
<dbReference type="PANTHER" id="PTHR47338:SF20">
    <property type="entry name" value="ZN(II)2CYS6 TRANSCRIPTION FACTOR (EUROFUNG)"/>
    <property type="match status" value="1"/>
</dbReference>
<feature type="compositionally biased region" description="Basic and acidic residues" evidence="6">
    <location>
        <begin position="158"/>
        <end position="173"/>
    </location>
</feature>
<dbReference type="Pfam" id="PF00172">
    <property type="entry name" value="Zn_clus"/>
    <property type="match status" value="1"/>
</dbReference>
<evidence type="ECO:0000256" key="4">
    <source>
        <dbReference type="ARBA" id="ARBA00023163"/>
    </source>
</evidence>
<keyword evidence="9" id="KW-1185">Reference proteome</keyword>
<organism evidence="8 9">
    <name type="scientific">Pseudozyma hubeiensis (strain SY62)</name>
    <name type="common">Yeast</name>
    <dbReference type="NCBI Taxonomy" id="1305764"/>
    <lineage>
        <taxon>Eukaryota</taxon>
        <taxon>Fungi</taxon>
        <taxon>Dikarya</taxon>
        <taxon>Basidiomycota</taxon>
        <taxon>Ustilaginomycotina</taxon>
        <taxon>Ustilaginomycetes</taxon>
        <taxon>Ustilaginales</taxon>
        <taxon>Ustilaginaceae</taxon>
        <taxon>Pseudozyma</taxon>
    </lineage>
</organism>
<keyword evidence="2" id="KW-0479">Metal-binding</keyword>
<proteinExistence type="predicted"/>
<sequence>MPELTDTSPGNEAVAASDGQTGHSDAGSSILNQDGSLHSISRDHIDPIYQHDSGHTRDDARESLARASKAKGPDSLRRSQACLACRKRKLRCDAKKPTCTRCEKAWLAYHSASNEASSSSSVAPPCEYDTSILARIFKRSSPEDSTHASISQQSPFVGHRDADVTRDNRLTDNEQLRAQISRLQEQLRRSEAIVNSQSTRESSIAGVDPRQSATLPSQPTVTSSLERAGDRRSDGLSYKRSKYLHDDGDALETRQGSQGPSMYDSAQALTKSRDTGSGSPWRQMDEKAADRQAAHRVSAPSSSVLSWRESITESVSAITSRSAPPHHGQDSSMRSNHGSAFGSAVPPVPSKQVLDRLIQVCRYESWLFSAINSYALTDVAALLETVPSPEEERLVAQALMLSCVATGLPLLSSTTTTGISFSSACQTINALLRSQSHSDLPILDSPGWIPAVTKIYANGARGLLHQVTTRSPGSLSPASFMVRLLLVELSQSQSTTSSSQADLALAVADARLLQLYSSASNAHPRLSSGVSQPSNLARALRGLMQSREETLAFWSLFVHDCFQSRLALLPTTLERQSIHRAFPRQKYSDAINPSQRSADQAEASLGRQRRVPTFHASDTSMSLLVKVSLVLDECYSYSVAERQWNRSSEAAQDSSLGGSRQDRDDAFRAAHESIRHSRVMLSHYDERLLLHSDASVGDRAGGGSRSRDGLLATLMMQDKIRFAAEVTHHLAVLGLFETEIDIMQPSARGDDEVRSRILNAAVWLSRLAGMALQDASFLFSFPSVCSVGFFIAARWMVNLQLGSKDELETDISTLTAVLRERGQLYSRDGEYCCLSWSLVVRDEASTTLVWLLCT</sequence>
<name>R9NX78_PSEHS</name>
<dbReference type="Gene3D" id="4.10.240.10">
    <property type="entry name" value="Zn(2)-C6 fungal-type DNA-binding domain"/>
    <property type="match status" value="1"/>
</dbReference>
<feature type="compositionally biased region" description="Polar residues" evidence="6">
    <location>
        <begin position="193"/>
        <end position="202"/>
    </location>
</feature>
<reference evidence="9" key="1">
    <citation type="journal article" date="2013" name="Genome Announc.">
        <title>Draft genome sequence of the basidiomycetous yeast-like fungus Pseudozyma hubeiensis SY62, which produces an abundant amount of the biosurfactant mannosylerythritol lipids.</title>
        <authorList>
            <person name="Konishi M."/>
            <person name="Hatada Y."/>
            <person name="Horiuchi J."/>
        </authorList>
    </citation>
    <scope>NUCLEOTIDE SEQUENCE [LARGE SCALE GENOMIC DNA]</scope>
    <source>
        <strain evidence="9">SY62</strain>
    </source>
</reference>
<dbReference type="EMBL" id="DF238772">
    <property type="protein sequence ID" value="GAC93137.1"/>
    <property type="molecule type" value="Genomic_DNA"/>
</dbReference>
<feature type="compositionally biased region" description="Polar residues" evidence="6">
    <location>
        <begin position="267"/>
        <end position="280"/>
    </location>
</feature>
<evidence type="ECO:0000256" key="1">
    <source>
        <dbReference type="ARBA" id="ARBA00004123"/>
    </source>
</evidence>
<gene>
    <name evidence="8" type="ORF">PHSY_000700</name>
</gene>
<dbReference type="HOGENOM" id="CLU_322133_0_0_1"/>
<keyword evidence="4" id="KW-0804">Transcription</keyword>
<feature type="compositionally biased region" description="Basic and acidic residues" evidence="6">
    <location>
        <begin position="283"/>
        <end position="293"/>
    </location>
</feature>
<keyword evidence="5" id="KW-0539">Nucleus</keyword>
<dbReference type="GeneID" id="24106003"/>
<dbReference type="STRING" id="1305764.R9NX78"/>
<dbReference type="SMART" id="SM00066">
    <property type="entry name" value="GAL4"/>
    <property type="match status" value="1"/>
</dbReference>
<dbReference type="Proteomes" id="UP000014071">
    <property type="component" value="Unassembled WGS sequence"/>
</dbReference>
<feature type="region of interest" description="Disordered" evidence="6">
    <location>
        <begin position="316"/>
        <end position="345"/>
    </location>
</feature>
<dbReference type="InterPro" id="IPR036864">
    <property type="entry name" value="Zn2-C6_fun-type_DNA-bd_sf"/>
</dbReference>
<evidence type="ECO:0000256" key="6">
    <source>
        <dbReference type="SAM" id="MobiDB-lite"/>
    </source>
</evidence>
<dbReference type="InterPro" id="IPR001138">
    <property type="entry name" value="Zn2Cys6_DnaBD"/>
</dbReference>
<feature type="compositionally biased region" description="Polar residues" evidence="6">
    <location>
        <begin position="211"/>
        <end position="225"/>
    </location>
</feature>
<dbReference type="CDD" id="cd00067">
    <property type="entry name" value="GAL4"/>
    <property type="match status" value="1"/>
</dbReference>
<feature type="compositionally biased region" description="Basic and acidic residues" evidence="6">
    <location>
        <begin position="243"/>
        <end position="252"/>
    </location>
</feature>
<dbReference type="eggNOG" id="ENOG502RDBM">
    <property type="taxonomic scope" value="Eukaryota"/>
</dbReference>
<feature type="compositionally biased region" description="Basic and acidic residues" evidence="6">
    <location>
        <begin position="52"/>
        <end position="64"/>
    </location>
</feature>
<dbReference type="PROSITE" id="PS50048">
    <property type="entry name" value="ZN2_CY6_FUNGAL_2"/>
    <property type="match status" value="1"/>
</dbReference>
<dbReference type="GO" id="GO:0008270">
    <property type="term" value="F:zinc ion binding"/>
    <property type="evidence" value="ECO:0007669"/>
    <property type="project" value="InterPro"/>
</dbReference>
<evidence type="ECO:0000256" key="2">
    <source>
        <dbReference type="ARBA" id="ARBA00022723"/>
    </source>
</evidence>
<protein>
    <submittedName>
        <fullName evidence="8">Potential fungal zinc cluster transcription factor</fullName>
    </submittedName>
</protein>
<feature type="compositionally biased region" description="Polar residues" evidence="6">
    <location>
        <begin position="1"/>
        <end position="10"/>
    </location>
</feature>
<dbReference type="GO" id="GO:0005634">
    <property type="term" value="C:nucleus"/>
    <property type="evidence" value="ECO:0007669"/>
    <property type="project" value="UniProtKB-SubCell"/>
</dbReference>